<feature type="compositionally biased region" description="Basic residues" evidence="1">
    <location>
        <begin position="55"/>
        <end position="65"/>
    </location>
</feature>
<gene>
    <name evidence="2" type="ORF">BHM03_00029671</name>
</gene>
<feature type="compositionally biased region" description="Basic and acidic residues" evidence="1">
    <location>
        <begin position="1"/>
        <end position="31"/>
    </location>
</feature>
<evidence type="ECO:0000313" key="2">
    <source>
        <dbReference type="EMBL" id="RZR73920.1"/>
    </source>
</evidence>
<accession>A0A444EVS7</accession>
<feature type="compositionally biased region" description="Low complexity" evidence="1">
    <location>
        <begin position="32"/>
        <end position="47"/>
    </location>
</feature>
<feature type="region of interest" description="Disordered" evidence="1">
    <location>
        <begin position="1"/>
        <end position="65"/>
    </location>
</feature>
<dbReference type="Proteomes" id="UP000290560">
    <property type="component" value="Unassembled WGS sequence"/>
</dbReference>
<name>A0A444EVS7_ENSVE</name>
<evidence type="ECO:0000256" key="1">
    <source>
        <dbReference type="SAM" id="MobiDB-lite"/>
    </source>
</evidence>
<dbReference type="EMBL" id="KV876056">
    <property type="protein sequence ID" value="RZR73920.1"/>
    <property type="molecule type" value="Genomic_DNA"/>
</dbReference>
<dbReference type="AlphaFoldDB" id="A0A444EVS7"/>
<reference evidence="2" key="1">
    <citation type="journal article" date="2018" name="Data Brief">
        <title>Genome sequence data from 17 accessions of Ensete ventricosum, a staple food crop for millions in Ethiopia.</title>
        <authorList>
            <person name="Yemataw Z."/>
            <person name="Muzemil S."/>
            <person name="Ambachew D."/>
            <person name="Tripathi L."/>
            <person name="Tesfaye K."/>
            <person name="Chala A."/>
            <person name="Farbos A."/>
            <person name="O'Neill P."/>
            <person name="Moore K."/>
            <person name="Grant M."/>
            <person name="Studholme D.J."/>
        </authorList>
    </citation>
    <scope>NUCLEOTIDE SEQUENCE [LARGE SCALE GENOMIC DNA]</scope>
    <source>
        <tissue evidence="2">Leaf</tissue>
    </source>
</reference>
<proteinExistence type="predicted"/>
<sequence>MLRPRELRSDLRPLRPMEVPKEEGGGVREAAHAPSAAPLACPAPGARLGRGRGQLCRHRDRRVRR</sequence>
<protein>
    <submittedName>
        <fullName evidence="2">Uncharacterized protein</fullName>
    </submittedName>
</protein>
<organism evidence="2">
    <name type="scientific">Ensete ventricosum</name>
    <name type="common">Abyssinian banana</name>
    <name type="synonym">Musa ensete</name>
    <dbReference type="NCBI Taxonomy" id="4639"/>
    <lineage>
        <taxon>Eukaryota</taxon>
        <taxon>Viridiplantae</taxon>
        <taxon>Streptophyta</taxon>
        <taxon>Embryophyta</taxon>
        <taxon>Tracheophyta</taxon>
        <taxon>Spermatophyta</taxon>
        <taxon>Magnoliopsida</taxon>
        <taxon>Liliopsida</taxon>
        <taxon>Zingiberales</taxon>
        <taxon>Musaceae</taxon>
        <taxon>Ensete</taxon>
    </lineage>
</organism>